<evidence type="ECO:0000313" key="3">
    <source>
        <dbReference type="Proteomes" id="UP001286313"/>
    </source>
</evidence>
<evidence type="ECO:0000313" key="2">
    <source>
        <dbReference type="EMBL" id="KAK3875300.1"/>
    </source>
</evidence>
<gene>
    <name evidence="2" type="ORF">Pcinc_019818</name>
</gene>
<keyword evidence="1" id="KW-0812">Transmembrane</keyword>
<dbReference type="Proteomes" id="UP001286313">
    <property type="component" value="Unassembled WGS sequence"/>
</dbReference>
<name>A0AAE1FKS8_PETCI</name>
<sequence>MCACDDYWKGKELVARKRKDTHSASPDPHIPTFTHFPSPLHGLVPIRLPFLVNMKVAACVVVLVAYLQVGAAQDKIKCYQCTDTTAKQDEGEWCFDDIKNLKDCTDTATKSCSKTFMPDKKMGSFEVVRNCSPKQAAKECSKAEELCYCEKDGCNSGRTITLSSTLALTLVLAATGLGLLM</sequence>
<organism evidence="2 3">
    <name type="scientific">Petrolisthes cinctipes</name>
    <name type="common">Flat porcelain crab</name>
    <dbReference type="NCBI Taxonomy" id="88211"/>
    <lineage>
        <taxon>Eukaryota</taxon>
        <taxon>Metazoa</taxon>
        <taxon>Ecdysozoa</taxon>
        <taxon>Arthropoda</taxon>
        <taxon>Crustacea</taxon>
        <taxon>Multicrustacea</taxon>
        <taxon>Malacostraca</taxon>
        <taxon>Eumalacostraca</taxon>
        <taxon>Eucarida</taxon>
        <taxon>Decapoda</taxon>
        <taxon>Pleocyemata</taxon>
        <taxon>Anomura</taxon>
        <taxon>Galatheoidea</taxon>
        <taxon>Porcellanidae</taxon>
        <taxon>Petrolisthes</taxon>
    </lineage>
</organism>
<evidence type="ECO:0000256" key="1">
    <source>
        <dbReference type="SAM" id="Phobius"/>
    </source>
</evidence>
<reference evidence="2" key="1">
    <citation type="submission" date="2023-10" db="EMBL/GenBank/DDBJ databases">
        <title>Genome assemblies of two species of porcelain crab, Petrolisthes cinctipes and Petrolisthes manimaculis (Anomura: Porcellanidae).</title>
        <authorList>
            <person name="Angst P."/>
        </authorList>
    </citation>
    <scope>NUCLEOTIDE SEQUENCE</scope>
    <source>
        <strain evidence="2">PB745_01</strain>
        <tissue evidence="2">Gill</tissue>
    </source>
</reference>
<evidence type="ECO:0008006" key="4">
    <source>
        <dbReference type="Google" id="ProtNLM"/>
    </source>
</evidence>
<dbReference type="AlphaFoldDB" id="A0AAE1FKS8"/>
<keyword evidence="1" id="KW-0472">Membrane</keyword>
<keyword evidence="3" id="KW-1185">Reference proteome</keyword>
<comment type="caution">
    <text evidence="2">The sequence shown here is derived from an EMBL/GenBank/DDBJ whole genome shotgun (WGS) entry which is preliminary data.</text>
</comment>
<feature type="transmembrane region" description="Helical" evidence="1">
    <location>
        <begin position="160"/>
        <end position="180"/>
    </location>
</feature>
<protein>
    <recommendedName>
        <fullName evidence="4">Protein quiver</fullName>
    </recommendedName>
</protein>
<dbReference type="EMBL" id="JAWQEG010001986">
    <property type="protein sequence ID" value="KAK3875300.1"/>
    <property type="molecule type" value="Genomic_DNA"/>
</dbReference>
<accession>A0AAE1FKS8</accession>
<keyword evidence="1" id="KW-1133">Transmembrane helix</keyword>
<feature type="transmembrane region" description="Helical" evidence="1">
    <location>
        <begin position="46"/>
        <end position="67"/>
    </location>
</feature>
<proteinExistence type="predicted"/>